<reference evidence="1 2" key="1">
    <citation type="journal article" date="2004" name="Science">
        <title>A predator unmasked: life cycle of Bdellovibrio bacteriovorus from a genomic perspective.</title>
        <authorList>
            <person name="Rendulic S."/>
            <person name="Jagtap P."/>
            <person name="Rosinus A."/>
            <person name="Eppinger M."/>
            <person name="Baar C."/>
            <person name="Lanz C."/>
            <person name="Keller H."/>
            <person name="Lambert C."/>
            <person name="Evans K.J."/>
            <person name="Goesmann A."/>
            <person name="Meyer F."/>
            <person name="Sockett R.E."/>
            <person name="Schuster S.C."/>
        </authorList>
    </citation>
    <scope>NUCLEOTIDE SEQUENCE [LARGE SCALE GENOMIC DNA]</scope>
    <source>
        <strain evidence="2">ATCC 15356 / DSM 50701 / NCIMB 9529 / HD100</strain>
    </source>
</reference>
<accession>Q6MJN9</accession>
<organism evidence="1 2">
    <name type="scientific">Bdellovibrio bacteriovorus (strain ATCC 15356 / DSM 50701 / NCIMB 9529 / HD100)</name>
    <dbReference type="NCBI Taxonomy" id="264462"/>
    <lineage>
        <taxon>Bacteria</taxon>
        <taxon>Pseudomonadati</taxon>
        <taxon>Bdellovibrionota</taxon>
        <taxon>Bdellovibrionia</taxon>
        <taxon>Bdellovibrionales</taxon>
        <taxon>Pseudobdellovibrionaceae</taxon>
        <taxon>Bdellovibrio</taxon>
    </lineage>
</organism>
<name>Q6MJN9_BDEBA</name>
<dbReference type="HOGENOM" id="CLU_3325008_0_0_7"/>
<keyword evidence="2" id="KW-1185">Reference proteome</keyword>
<dbReference type="Proteomes" id="UP000008080">
    <property type="component" value="Chromosome"/>
</dbReference>
<evidence type="ECO:0000313" key="1">
    <source>
        <dbReference type="EMBL" id="CAE80521.1"/>
    </source>
</evidence>
<proteinExistence type="predicted"/>
<protein>
    <submittedName>
        <fullName evidence="1">Uncharacterized protein</fullName>
    </submittedName>
</protein>
<dbReference type="EMBL" id="BX842653">
    <property type="protein sequence ID" value="CAE80521.1"/>
    <property type="molecule type" value="Genomic_DNA"/>
</dbReference>
<evidence type="ECO:0000313" key="2">
    <source>
        <dbReference type="Proteomes" id="UP000008080"/>
    </source>
</evidence>
<dbReference type="KEGG" id="bba:Bd2733"/>
<dbReference type="AlphaFoldDB" id="Q6MJN9"/>
<gene>
    <name evidence="1" type="ordered locus">Bd2733</name>
</gene>
<sequence>MEKKNPQSVTVGFVLLLQLTWLPGWARSSARCRGYIWR</sequence>